<proteinExistence type="predicted"/>
<evidence type="ECO:0000313" key="1">
    <source>
        <dbReference type="EMBL" id="HIU56482.1"/>
    </source>
</evidence>
<dbReference type="AlphaFoldDB" id="A0A9D1SEA9"/>
<organism evidence="1 2">
    <name type="scientific">Candidatus Ornithomonoglobus merdipullorum</name>
    <dbReference type="NCBI Taxonomy" id="2840895"/>
    <lineage>
        <taxon>Bacteria</taxon>
        <taxon>Bacillati</taxon>
        <taxon>Bacillota</taxon>
        <taxon>Clostridia</taxon>
        <taxon>Candidatus Ornithomonoglobus</taxon>
    </lineage>
</organism>
<evidence type="ECO:0000313" key="2">
    <source>
        <dbReference type="Proteomes" id="UP000824109"/>
    </source>
</evidence>
<protein>
    <submittedName>
        <fullName evidence="1">Uncharacterized protein</fullName>
    </submittedName>
</protein>
<comment type="caution">
    <text evidence="1">The sequence shown here is derived from an EMBL/GenBank/DDBJ whole genome shotgun (WGS) entry which is preliminary data.</text>
</comment>
<dbReference type="EMBL" id="DVNB01000021">
    <property type="protein sequence ID" value="HIU56482.1"/>
    <property type="molecule type" value="Genomic_DNA"/>
</dbReference>
<accession>A0A9D1SEA9</accession>
<name>A0A9D1SEA9_9FIRM</name>
<reference evidence="1" key="1">
    <citation type="submission" date="2020-10" db="EMBL/GenBank/DDBJ databases">
        <authorList>
            <person name="Gilroy R."/>
        </authorList>
    </citation>
    <scope>NUCLEOTIDE SEQUENCE</scope>
    <source>
        <strain evidence="1">USAMLcec3-3695</strain>
    </source>
</reference>
<gene>
    <name evidence="1" type="ORF">IAA61_01550</name>
</gene>
<reference evidence="1" key="2">
    <citation type="journal article" date="2021" name="PeerJ">
        <title>Extensive microbial diversity within the chicken gut microbiome revealed by metagenomics and culture.</title>
        <authorList>
            <person name="Gilroy R."/>
            <person name="Ravi A."/>
            <person name="Getino M."/>
            <person name="Pursley I."/>
            <person name="Horton D.L."/>
            <person name="Alikhan N.F."/>
            <person name="Baker D."/>
            <person name="Gharbi K."/>
            <person name="Hall N."/>
            <person name="Watson M."/>
            <person name="Adriaenssens E.M."/>
            <person name="Foster-Nyarko E."/>
            <person name="Jarju S."/>
            <person name="Secka A."/>
            <person name="Antonio M."/>
            <person name="Oren A."/>
            <person name="Chaudhuri R.R."/>
            <person name="La Ragione R."/>
            <person name="Hildebrand F."/>
            <person name="Pallen M.J."/>
        </authorList>
    </citation>
    <scope>NUCLEOTIDE SEQUENCE</scope>
    <source>
        <strain evidence="1">USAMLcec3-3695</strain>
    </source>
</reference>
<sequence>MIVGLSDEEDEDKQGLLRMLDVLLTSSKTVGEKREILKSDFDIEMTDEMNEEVSIMCNLSQGILEKGLKQGRAEGIKEGRAEGLAEGIANSLLNVMKTLKMTAEQAMETLNIPQNEHEKYKTMLKVTGSLV</sequence>
<dbReference type="Proteomes" id="UP000824109">
    <property type="component" value="Unassembled WGS sequence"/>
</dbReference>